<dbReference type="Pfam" id="PF13946">
    <property type="entry name" value="DUF4214"/>
    <property type="match status" value="1"/>
</dbReference>
<keyword evidence="3" id="KW-1185">Reference proteome</keyword>
<dbReference type="InterPro" id="IPR025282">
    <property type="entry name" value="DUF4214"/>
</dbReference>
<dbReference type="RefSeq" id="WP_241448002.1">
    <property type="nucleotide sequence ID" value="NZ_JAKZHW010000002.1"/>
</dbReference>
<evidence type="ECO:0000313" key="2">
    <source>
        <dbReference type="EMBL" id="MCH8617135.1"/>
    </source>
</evidence>
<evidence type="ECO:0000313" key="3">
    <source>
        <dbReference type="Proteomes" id="UP001203058"/>
    </source>
</evidence>
<organism evidence="2 3">
    <name type="scientific">Sphingomonas telluris</name>
    <dbReference type="NCBI Taxonomy" id="2907998"/>
    <lineage>
        <taxon>Bacteria</taxon>
        <taxon>Pseudomonadati</taxon>
        <taxon>Pseudomonadota</taxon>
        <taxon>Alphaproteobacteria</taxon>
        <taxon>Sphingomonadales</taxon>
        <taxon>Sphingomonadaceae</taxon>
        <taxon>Sphingomonas</taxon>
    </lineage>
</organism>
<gene>
    <name evidence="2" type="ORF">LZ016_13640</name>
</gene>
<protein>
    <submittedName>
        <fullName evidence="2">DUF4214 domain-containing protein</fullName>
    </submittedName>
</protein>
<dbReference type="Proteomes" id="UP001203058">
    <property type="component" value="Unassembled WGS sequence"/>
</dbReference>
<accession>A0ABS9VQ83</accession>
<proteinExistence type="predicted"/>
<evidence type="ECO:0000259" key="1">
    <source>
        <dbReference type="Pfam" id="PF13946"/>
    </source>
</evidence>
<feature type="domain" description="DUF4214" evidence="1">
    <location>
        <begin position="14"/>
        <end position="62"/>
    </location>
</feature>
<reference evidence="2 3" key="1">
    <citation type="submission" date="2022-03" db="EMBL/GenBank/DDBJ databases">
        <authorList>
            <person name="Jo J.-H."/>
            <person name="Im W.-T."/>
        </authorList>
    </citation>
    <scope>NUCLEOTIDE SEQUENCE [LARGE SCALE GENOMIC DNA]</scope>
    <source>
        <strain evidence="2 3">SM33</strain>
    </source>
</reference>
<dbReference type="EMBL" id="JAKZHW010000002">
    <property type="protein sequence ID" value="MCH8617135.1"/>
    <property type="molecule type" value="Genomic_DNA"/>
</dbReference>
<sequence length="173" mass="18911">MNAHTTSLAGLLSLQNEEFVDSAYDAILGRDPDDEGRAYYVARLRTGYSKLSVLGQLRSSNEPLLGPGVPGLARAISRYRLGRLPLIGWMVRKLFRVEGESVNERLQRAILSEIAALRGAMAGRPSMPVVAPARPQALSQPNVYNNAPSARRNIAAEQLSPRAREIFEKLVSG</sequence>
<comment type="caution">
    <text evidence="2">The sequence shown here is derived from an EMBL/GenBank/DDBJ whole genome shotgun (WGS) entry which is preliminary data.</text>
</comment>
<name>A0ABS9VQ83_9SPHN</name>